<protein>
    <recommendedName>
        <fullName evidence="2">DUF112 domain-containing protein</fullName>
    </recommendedName>
</protein>
<feature type="transmembrane region" description="Helical" evidence="1">
    <location>
        <begin position="73"/>
        <end position="94"/>
    </location>
</feature>
<proteinExistence type="predicted"/>
<evidence type="ECO:0000313" key="3">
    <source>
        <dbReference type="EMBL" id="GLC62093.1"/>
    </source>
</evidence>
<keyword evidence="1" id="KW-1133">Transmembrane helix</keyword>
<feature type="transmembrane region" description="Helical" evidence="1">
    <location>
        <begin position="409"/>
        <end position="436"/>
    </location>
</feature>
<feature type="transmembrane region" description="Helical" evidence="1">
    <location>
        <begin position="443"/>
        <end position="459"/>
    </location>
</feature>
<feature type="transmembrane region" description="Helical" evidence="1">
    <location>
        <begin position="100"/>
        <end position="124"/>
    </location>
</feature>
<feature type="domain" description="DUF112" evidence="2">
    <location>
        <begin position="75"/>
        <end position="493"/>
    </location>
</feature>
<keyword evidence="1" id="KW-0472">Membrane</keyword>
<evidence type="ECO:0000259" key="2">
    <source>
        <dbReference type="Pfam" id="PF01970"/>
    </source>
</evidence>
<comment type="caution">
    <text evidence="3">The sequence shown here is derived from an EMBL/GenBank/DDBJ whole genome shotgun (WGS) entry which is preliminary data.</text>
</comment>
<evidence type="ECO:0000313" key="4">
    <source>
        <dbReference type="Proteomes" id="UP001165080"/>
    </source>
</evidence>
<keyword evidence="4" id="KW-1185">Reference proteome</keyword>
<dbReference type="PANTHER" id="PTHR35342">
    <property type="entry name" value="TRICARBOXYLIC TRANSPORT PROTEIN"/>
    <property type="match status" value="1"/>
</dbReference>
<dbReference type="Proteomes" id="UP001165080">
    <property type="component" value="Unassembled WGS sequence"/>
</dbReference>
<feature type="transmembrane region" description="Helical" evidence="1">
    <location>
        <begin position="525"/>
        <end position="544"/>
    </location>
</feature>
<dbReference type="InterPro" id="IPR002823">
    <property type="entry name" value="DUF112_TM"/>
</dbReference>
<dbReference type="EMBL" id="BRXU01000058">
    <property type="protein sequence ID" value="GLC62093.1"/>
    <property type="molecule type" value="Genomic_DNA"/>
</dbReference>
<reference evidence="3 4" key="1">
    <citation type="journal article" date="2023" name="Commun. Biol.">
        <title>Reorganization of the ancestral sex-determining regions during the evolution of trioecy in Pleodorina starrii.</title>
        <authorList>
            <person name="Takahashi K."/>
            <person name="Suzuki S."/>
            <person name="Kawai-Toyooka H."/>
            <person name="Yamamoto K."/>
            <person name="Hamaji T."/>
            <person name="Ootsuki R."/>
            <person name="Yamaguchi H."/>
            <person name="Kawachi M."/>
            <person name="Higashiyama T."/>
            <person name="Nozaki H."/>
        </authorList>
    </citation>
    <scope>NUCLEOTIDE SEQUENCE [LARGE SCALE GENOMIC DNA]</scope>
    <source>
        <strain evidence="3 4">NIES-4479</strain>
    </source>
</reference>
<dbReference type="PANTHER" id="PTHR35342:SF5">
    <property type="entry name" value="TRICARBOXYLIC TRANSPORT PROTEIN"/>
    <property type="match status" value="1"/>
</dbReference>
<keyword evidence="1" id="KW-0812">Transmembrane</keyword>
<feature type="transmembrane region" description="Helical" evidence="1">
    <location>
        <begin position="314"/>
        <end position="336"/>
    </location>
</feature>
<dbReference type="Pfam" id="PF01970">
    <property type="entry name" value="TctA"/>
    <property type="match status" value="1"/>
</dbReference>
<feature type="transmembrane region" description="Helical" evidence="1">
    <location>
        <begin position="202"/>
        <end position="234"/>
    </location>
</feature>
<organism evidence="3 4">
    <name type="scientific">Pleodorina starrii</name>
    <dbReference type="NCBI Taxonomy" id="330485"/>
    <lineage>
        <taxon>Eukaryota</taxon>
        <taxon>Viridiplantae</taxon>
        <taxon>Chlorophyta</taxon>
        <taxon>core chlorophytes</taxon>
        <taxon>Chlorophyceae</taxon>
        <taxon>CS clade</taxon>
        <taxon>Chlamydomonadales</taxon>
        <taxon>Volvocaceae</taxon>
        <taxon>Pleodorina</taxon>
    </lineage>
</organism>
<sequence length="557" mass="58420">MGPGFLPRAVCIGLLVLGGITGFAALRRGAEPIEAIRLRPLLVITLAISRPGREIMEILDLLMLGFGEAMTPANLGFCLIGALLGTLIGVLPGIGPTATIAVLLPITFFLPPLAGIIMLAGIYYGAQYGGSTTAILVNLPGEASAVVTTLDGYQMARQGRAGSALAVAALGSFFAGTVATFAIAIAGPMLAGFALNFGPAEYVALMVFGLLAATILASGPVLKAIGMILVGLLLGMVGTDQATGAERLTFGSLQLFDGVEFTVIAIGLFGFSEIIANLERTGSAGVTVAPLTRLWPTREDFRRAWPAVLRGTGIGTFLGILPGGGATLASFSAYSLEKKVSKTPEKFGTGMVEGVASPEAANNAAAQSSFIPLLTLGIPSNNMMAMMLSAFMIHGITPGPTVLTTQPEIFWGLVASMWIGNALLVVINLPLIGLWVRLLTMPYRLLYPAILLFCCVGVYSMNNRIFDVLLAAGFGLLGYAFRKARCEPGPLLLGFVLGPLLEANLRRTMLITQGDASIFIERPISLTMLAATVLLLVLMIVPSIRKKREEAFQEDEA</sequence>
<accession>A0A9W6C1C0</accession>
<evidence type="ECO:0000256" key="1">
    <source>
        <dbReference type="SAM" id="Phobius"/>
    </source>
</evidence>
<gene>
    <name evidence="3" type="primary">PLESTB003097</name>
    <name evidence="3" type="ORF">PLESTB_001840000</name>
</gene>
<feature type="transmembrane region" description="Helical" evidence="1">
    <location>
        <begin position="255"/>
        <end position="276"/>
    </location>
</feature>
<name>A0A9W6C1C0_9CHLO</name>
<dbReference type="AlphaFoldDB" id="A0A9W6C1C0"/>
<feature type="transmembrane region" description="Helical" evidence="1">
    <location>
        <begin position="6"/>
        <end position="26"/>
    </location>
</feature>
<feature type="transmembrane region" description="Helical" evidence="1">
    <location>
        <begin position="164"/>
        <end position="190"/>
    </location>
</feature>